<protein>
    <submittedName>
        <fullName evidence="2">Uncharacterized protein</fullName>
    </submittedName>
</protein>
<dbReference type="Proteomes" id="UP000324800">
    <property type="component" value="Unassembled WGS sequence"/>
</dbReference>
<sequence>MFDGSLSDAVNGSIYYEVYGSDQENPDFYGNITLSNPPSSDTPDKKVLGKGAIIGIVVGVVSFVAVIVIIVIIIIFLFRKV</sequence>
<evidence type="ECO:0000313" key="3">
    <source>
        <dbReference type="EMBL" id="KAA6385614.1"/>
    </source>
</evidence>
<feature type="transmembrane region" description="Helical" evidence="1">
    <location>
        <begin position="52"/>
        <end position="78"/>
    </location>
</feature>
<keyword evidence="1" id="KW-0812">Transmembrane</keyword>
<evidence type="ECO:0000313" key="4">
    <source>
        <dbReference type="Proteomes" id="UP000324800"/>
    </source>
</evidence>
<name>A0A5J4VSR0_9EUKA</name>
<gene>
    <name evidence="2" type="ORF">EZS28_018859</name>
    <name evidence="3" type="ORF">EZS28_018862</name>
</gene>
<evidence type="ECO:0000256" key="1">
    <source>
        <dbReference type="SAM" id="Phobius"/>
    </source>
</evidence>
<comment type="caution">
    <text evidence="2">The sequence shown here is derived from an EMBL/GenBank/DDBJ whole genome shotgun (WGS) entry which is preliminary data.</text>
</comment>
<keyword evidence="1" id="KW-0472">Membrane</keyword>
<proteinExistence type="predicted"/>
<dbReference type="EMBL" id="SNRW01005183">
    <property type="protein sequence ID" value="KAA6385611.1"/>
    <property type="molecule type" value="Genomic_DNA"/>
</dbReference>
<accession>A0A5J4VSR0</accession>
<reference evidence="2 4" key="1">
    <citation type="submission" date="2019-03" db="EMBL/GenBank/DDBJ databases">
        <title>Single cell metagenomics reveals metabolic interactions within the superorganism composed of flagellate Streblomastix strix and complex community of Bacteroidetes bacteria on its surface.</title>
        <authorList>
            <person name="Treitli S.C."/>
            <person name="Kolisko M."/>
            <person name="Husnik F."/>
            <person name="Keeling P."/>
            <person name="Hampl V."/>
        </authorList>
    </citation>
    <scope>NUCLEOTIDE SEQUENCE [LARGE SCALE GENOMIC DNA]</scope>
    <source>
        <strain evidence="2">ST1C</strain>
    </source>
</reference>
<dbReference type="AlphaFoldDB" id="A0A5J4VSR0"/>
<evidence type="ECO:0000313" key="2">
    <source>
        <dbReference type="EMBL" id="KAA6385611.1"/>
    </source>
</evidence>
<organism evidence="2 4">
    <name type="scientific">Streblomastix strix</name>
    <dbReference type="NCBI Taxonomy" id="222440"/>
    <lineage>
        <taxon>Eukaryota</taxon>
        <taxon>Metamonada</taxon>
        <taxon>Preaxostyla</taxon>
        <taxon>Oxymonadida</taxon>
        <taxon>Streblomastigidae</taxon>
        <taxon>Streblomastix</taxon>
    </lineage>
</organism>
<dbReference type="EMBL" id="SNRW01005183">
    <property type="protein sequence ID" value="KAA6385614.1"/>
    <property type="molecule type" value="Genomic_DNA"/>
</dbReference>
<keyword evidence="1" id="KW-1133">Transmembrane helix</keyword>